<dbReference type="Gene3D" id="1.20.58.1700">
    <property type="match status" value="1"/>
</dbReference>
<protein>
    <submittedName>
        <fullName evidence="3">Allophanate hydrolase</fullName>
        <ecNumber evidence="3">3.5.1.54</ecNumber>
    </submittedName>
</protein>
<sequence>MNEQVPLTLADWRAAYLAGARPAELLAARLAHVQAHSPREAWIRLATPDEVQAQAGALQARLDAAGGDLTPLLAELPLFGVPFAVKDNIDVAGVPTTAACPAFAYTPGTDAGTVARLRAAGAVWLGKTNLDQFATGLVGARSPYGQPASTFDASRVSGGSSSGSAVAVARGDVAFALGTDTAGSGRVPAGFNNIVGLKPTPGRVSSSGVVPACRSLDCVSVFALTVDDAAEVLAVMEGEDATDAYSRFVPGPAQLPATLRIGVPAQPVLDATHEAAWQQALAQARALGHTLVPLDFAPLHAVAELLYGGPWVAERHAAVQALLDSQPEAFDPTVRAVITQALRFSATDAFRGQYTLRAAQQASAAWWQQVDVLMVPTSPGHPSFVQLQADPIGANSRLGTYTNFVNLLGWSALALPAGFTSQGLPAGITFIGPANTDAALARLGQGWQQALALPLGATDRPCPADAPPPLRAPATEATLPIAVVGAHLSGMPLNGQLTERGATLREATHTAPLYRLFALPGTVPPKPGLQRVAEGGAAIAVEVWDVPLRHVGSFLALIPPPLGLGSLQLADGRVVHGFICEGHALAAATDVTHFGGWRAYVAALKARSA</sequence>
<dbReference type="NCBIfam" id="TIGR02713">
    <property type="entry name" value="allophanate_hyd"/>
    <property type="match status" value="1"/>
</dbReference>
<dbReference type="RefSeq" id="WP_250196569.1">
    <property type="nucleotide sequence ID" value="NZ_CP097635.1"/>
</dbReference>
<keyword evidence="3" id="KW-0378">Hydrolase</keyword>
<gene>
    <name evidence="3" type="primary">atzF</name>
    <name evidence="3" type="ORF">MW290_07195</name>
</gene>
<organism evidence="3 4">
    <name type="scientific">Aquincola tertiaricarbonis</name>
    <dbReference type="NCBI Taxonomy" id="391953"/>
    <lineage>
        <taxon>Bacteria</taxon>
        <taxon>Pseudomonadati</taxon>
        <taxon>Pseudomonadota</taxon>
        <taxon>Betaproteobacteria</taxon>
        <taxon>Burkholderiales</taxon>
        <taxon>Sphaerotilaceae</taxon>
        <taxon>Aquincola</taxon>
    </lineage>
</organism>
<proteinExistence type="predicted"/>
<reference evidence="3" key="1">
    <citation type="submission" date="2022-05" db="EMBL/GenBank/DDBJ databases">
        <title>An RpoN-dependent PEP-CTERM gene is involved in floc formation of an Aquincola tertiaricarbonis strain.</title>
        <authorList>
            <person name="Qiu D."/>
            <person name="Xia M."/>
        </authorList>
    </citation>
    <scope>NUCLEOTIDE SEQUENCE</scope>
    <source>
        <strain evidence="3">RN12</strain>
    </source>
</reference>
<name>A0ABY4S4W1_AQUTE</name>
<dbReference type="Gene3D" id="3.90.1300.10">
    <property type="entry name" value="Amidase signature (AS) domain"/>
    <property type="match status" value="1"/>
</dbReference>
<accession>A0ABY4S4W1</accession>
<dbReference type="InterPro" id="IPR053844">
    <property type="entry name" value="AH_C"/>
</dbReference>
<keyword evidence="4" id="KW-1185">Reference proteome</keyword>
<evidence type="ECO:0000259" key="1">
    <source>
        <dbReference type="Pfam" id="PF01425"/>
    </source>
</evidence>
<dbReference type="Pfam" id="PF21986">
    <property type="entry name" value="AH_C"/>
    <property type="match status" value="1"/>
</dbReference>
<dbReference type="EC" id="3.5.1.54" evidence="3"/>
<dbReference type="GO" id="GO:0004039">
    <property type="term" value="F:allophanate hydrolase activity"/>
    <property type="evidence" value="ECO:0007669"/>
    <property type="project" value="UniProtKB-EC"/>
</dbReference>
<dbReference type="SUPFAM" id="SSF75304">
    <property type="entry name" value="Amidase signature (AS) enzymes"/>
    <property type="match status" value="1"/>
</dbReference>
<feature type="domain" description="Allophanate hydrolase C-terminal" evidence="2">
    <location>
        <begin position="480"/>
        <end position="602"/>
    </location>
</feature>
<dbReference type="InterPro" id="IPR036928">
    <property type="entry name" value="AS_sf"/>
</dbReference>
<dbReference type="NCBIfam" id="NF006043">
    <property type="entry name" value="PRK08186.1"/>
    <property type="match status" value="1"/>
</dbReference>
<dbReference type="Proteomes" id="UP001056201">
    <property type="component" value="Chromosome 1"/>
</dbReference>
<dbReference type="Pfam" id="PF01425">
    <property type="entry name" value="Amidase"/>
    <property type="match status" value="1"/>
</dbReference>
<dbReference type="InterPro" id="IPR014085">
    <property type="entry name" value="Allophanate_hydrolase"/>
</dbReference>
<dbReference type="PANTHER" id="PTHR11895:SF169">
    <property type="entry name" value="GLUTAMYL-TRNA(GLN) AMIDOTRANSFERASE"/>
    <property type="match status" value="1"/>
</dbReference>
<dbReference type="InterPro" id="IPR000120">
    <property type="entry name" value="Amidase"/>
</dbReference>
<dbReference type="Gene3D" id="3.10.490.10">
    <property type="entry name" value="Gamma-glutamyl cyclotransferase-like"/>
    <property type="match status" value="1"/>
</dbReference>
<dbReference type="EMBL" id="CP097635">
    <property type="protein sequence ID" value="URI08347.1"/>
    <property type="molecule type" value="Genomic_DNA"/>
</dbReference>
<evidence type="ECO:0000259" key="2">
    <source>
        <dbReference type="Pfam" id="PF21986"/>
    </source>
</evidence>
<feature type="domain" description="Amidase" evidence="1">
    <location>
        <begin position="48"/>
        <end position="440"/>
    </location>
</feature>
<dbReference type="InterPro" id="IPR023631">
    <property type="entry name" value="Amidase_dom"/>
</dbReference>
<dbReference type="PANTHER" id="PTHR11895">
    <property type="entry name" value="TRANSAMIDASE"/>
    <property type="match status" value="1"/>
</dbReference>
<evidence type="ECO:0000313" key="3">
    <source>
        <dbReference type="EMBL" id="URI08347.1"/>
    </source>
</evidence>
<evidence type="ECO:0000313" key="4">
    <source>
        <dbReference type="Proteomes" id="UP001056201"/>
    </source>
</evidence>